<feature type="transmembrane region" description="Helical" evidence="1">
    <location>
        <begin position="20"/>
        <end position="39"/>
    </location>
</feature>
<feature type="transmembrane region" description="Helical" evidence="1">
    <location>
        <begin position="75"/>
        <end position="96"/>
    </location>
</feature>
<evidence type="ECO:0000313" key="2">
    <source>
        <dbReference type="EMBL" id="KSU47648.1"/>
    </source>
</evidence>
<comment type="caution">
    <text evidence="2">The sequence shown here is derived from an EMBL/GenBank/DDBJ whole genome shotgun (WGS) entry which is preliminary data.</text>
</comment>
<keyword evidence="1" id="KW-0472">Membrane</keyword>
<dbReference type="AlphaFoldDB" id="A0A0V8GBJ2"/>
<proteinExistence type="predicted"/>
<accession>A0A0V8GBJ2</accession>
<keyword evidence="1" id="KW-1133">Transmembrane helix</keyword>
<reference evidence="2 3" key="1">
    <citation type="journal article" date="2015" name="Int. J. Syst. Evol. Microbiol.">
        <title>Exiguobacterium enclense sp. nov., isolated from sediment.</title>
        <authorList>
            <person name="Dastager S.G."/>
            <person name="Mawlankar R."/>
            <person name="Sonalkar V.V."/>
            <person name="Thorat M.N."/>
            <person name="Mual P."/>
            <person name="Verma A."/>
            <person name="Krishnamurthi S."/>
            <person name="Tang S.K."/>
            <person name="Li W.J."/>
        </authorList>
    </citation>
    <scope>NUCLEOTIDE SEQUENCE [LARGE SCALE GENOMIC DNA]</scope>
    <source>
        <strain evidence="2 3">NIO-1109</strain>
    </source>
</reference>
<evidence type="ECO:0000256" key="1">
    <source>
        <dbReference type="SAM" id="Phobius"/>
    </source>
</evidence>
<dbReference type="Proteomes" id="UP000053797">
    <property type="component" value="Unassembled WGS sequence"/>
</dbReference>
<feature type="transmembrane region" description="Helical" evidence="1">
    <location>
        <begin position="117"/>
        <end position="144"/>
    </location>
</feature>
<feature type="transmembrane region" description="Helical" evidence="1">
    <location>
        <begin position="212"/>
        <end position="232"/>
    </location>
</feature>
<feature type="transmembrane region" description="Helical" evidence="1">
    <location>
        <begin position="244"/>
        <end position="263"/>
    </location>
</feature>
<dbReference type="RefSeq" id="WP_058266008.1">
    <property type="nucleotide sequence ID" value="NZ_FMYN01000007.1"/>
</dbReference>
<dbReference type="EMBL" id="LNQL01000007">
    <property type="protein sequence ID" value="KSU47648.1"/>
    <property type="molecule type" value="Genomic_DNA"/>
</dbReference>
<organism evidence="2 3">
    <name type="scientific">Exiguobacterium indicum</name>
    <dbReference type="NCBI Taxonomy" id="296995"/>
    <lineage>
        <taxon>Bacteria</taxon>
        <taxon>Bacillati</taxon>
        <taxon>Bacillota</taxon>
        <taxon>Bacilli</taxon>
        <taxon>Bacillales</taxon>
        <taxon>Bacillales Family XII. Incertae Sedis</taxon>
        <taxon>Exiguobacterium</taxon>
    </lineage>
</organism>
<feature type="transmembrane region" description="Helical" evidence="1">
    <location>
        <begin position="182"/>
        <end position="200"/>
    </location>
</feature>
<keyword evidence="1" id="KW-0812">Transmembrane</keyword>
<protein>
    <submittedName>
        <fullName evidence="2">Uncharacterized protein</fullName>
    </submittedName>
</protein>
<gene>
    <name evidence="2" type="ORF">AS033_15450</name>
</gene>
<dbReference type="OrthoDB" id="1751619at2"/>
<evidence type="ECO:0000313" key="3">
    <source>
        <dbReference type="Proteomes" id="UP000053797"/>
    </source>
</evidence>
<name>A0A0V8GBJ2_9BACL</name>
<sequence length="272" mass="31874">MKKFFMLSNEEIKRSFKLYLSILTMLVIVELTSVVYQVLHYQSKLEDLMKKERLTEMEAVDQLNGPLTFGDATNYFKYMIAIGIMFTILYAFQIWYRDWYGESKYIYRLLMLPGKRITILLSKLTTVLVFVCGFMGIQWITILLSRRLYEWLLPEHLQAASKIIGESAALNMLYTFNVIDTFVILALALFVITMVFLFVLTERSYQKGKALLTIAKDVALLIVPFIALRYLFDLTSILVPNQQVFVYLSFILIYFVYISWKCVRLLNHKVSI</sequence>